<gene>
    <name evidence="3" type="ORF">RDV89_13590</name>
</gene>
<protein>
    <submittedName>
        <fullName evidence="3">SDR family oxidoreductase</fullName>
        <ecNumber evidence="3">1.-.-.-</ecNumber>
    </submittedName>
</protein>
<dbReference type="SUPFAM" id="SSF51735">
    <property type="entry name" value="NAD(P)-binding Rossmann-fold domains"/>
    <property type="match status" value="1"/>
</dbReference>
<dbReference type="PRINTS" id="PR00081">
    <property type="entry name" value="GDHRDH"/>
</dbReference>
<dbReference type="Proteomes" id="UP001268542">
    <property type="component" value="Unassembled WGS sequence"/>
</dbReference>
<evidence type="ECO:0000256" key="1">
    <source>
        <dbReference type="ARBA" id="ARBA00006484"/>
    </source>
</evidence>
<keyword evidence="2 3" id="KW-0560">Oxidoreductase</keyword>
<sequence length="275" mass="28321">MTEPRPESAGAPARPGTAVVTGAAGGIGSALVRRLVADGHRVVATDLPGPALETLSAVTGAHAVAADLATEDGVAAAVAGAQAYLGDVDLWCGNAGVEAGRGLETSEGDWALAHDLNVMAHVRTARLLVPGWVERGRGRYVVTASAAGLLTMLGSPAYSVTKHGAVAFAEWLSATYRHTGVVVQAVCPQGVATRMYAEAGALRDLLGRDAVLTPEQVADAVAAALEHDDFLVLPHPEVATYYRGRAADTHRWLAGMNRVQQALERAPLDQDGAAG</sequence>
<name>A0ABU3PXZ9_9ACTN</name>
<dbReference type="RefSeq" id="WP_315733591.1">
    <property type="nucleotide sequence ID" value="NZ_JAVYII010000005.1"/>
</dbReference>
<dbReference type="Pfam" id="PF00106">
    <property type="entry name" value="adh_short"/>
    <property type="match status" value="1"/>
</dbReference>
<dbReference type="PROSITE" id="PS00061">
    <property type="entry name" value="ADH_SHORT"/>
    <property type="match status" value="1"/>
</dbReference>
<evidence type="ECO:0000313" key="4">
    <source>
        <dbReference type="Proteomes" id="UP001268542"/>
    </source>
</evidence>
<dbReference type="InterPro" id="IPR036291">
    <property type="entry name" value="NAD(P)-bd_dom_sf"/>
</dbReference>
<dbReference type="EMBL" id="JAVYII010000005">
    <property type="protein sequence ID" value="MDT9594110.1"/>
    <property type="molecule type" value="Genomic_DNA"/>
</dbReference>
<dbReference type="InterPro" id="IPR020904">
    <property type="entry name" value="Sc_DH/Rdtase_CS"/>
</dbReference>
<dbReference type="Gene3D" id="3.40.50.720">
    <property type="entry name" value="NAD(P)-binding Rossmann-like Domain"/>
    <property type="match status" value="1"/>
</dbReference>
<dbReference type="InterPro" id="IPR002347">
    <property type="entry name" value="SDR_fam"/>
</dbReference>
<keyword evidence="4" id="KW-1185">Reference proteome</keyword>
<dbReference type="PANTHER" id="PTHR44196:SF1">
    <property type="entry name" value="DEHYDROGENASE_REDUCTASE SDR FAMILY MEMBER 7B"/>
    <property type="match status" value="1"/>
</dbReference>
<dbReference type="EC" id="1.-.-.-" evidence="3"/>
<accession>A0ABU3PXZ9</accession>
<dbReference type="CDD" id="cd05233">
    <property type="entry name" value="SDR_c"/>
    <property type="match status" value="1"/>
</dbReference>
<organism evidence="3 4">
    <name type="scientific">Nocardioides imazamoxiresistens</name>
    <dbReference type="NCBI Taxonomy" id="3231893"/>
    <lineage>
        <taxon>Bacteria</taxon>
        <taxon>Bacillati</taxon>
        <taxon>Actinomycetota</taxon>
        <taxon>Actinomycetes</taxon>
        <taxon>Propionibacteriales</taxon>
        <taxon>Nocardioidaceae</taxon>
        <taxon>Nocardioides</taxon>
    </lineage>
</organism>
<dbReference type="PANTHER" id="PTHR44196">
    <property type="entry name" value="DEHYDROGENASE/REDUCTASE SDR FAMILY MEMBER 7B"/>
    <property type="match status" value="1"/>
</dbReference>
<reference evidence="3 4" key="1">
    <citation type="submission" date="2023-08" db="EMBL/GenBank/DDBJ databases">
        <title>Nocardioides seae sp. nov., a bacterium isolated from a soil.</title>
        <authorList>
            <person name="Wang X."/>
        </authorList>
    </citation>
    <scope>NUCLEOTIDE SEQUENCE [LARGE SCALE GENOMIC DNA]</scope>
    <source>
        <strain evidence="3 4">YZH12</strain>
    </source>
</reference>
<evidence type="ECO:0000256" key="2">
    <source>
        <dbReference type="ARBA" id="ARBA00023002"/>
    </source>
</evidence>
<evidence type="ECO:0000313" key="3">
    <source>
        <dbReference type="EMBL" id="MDT9594110.1"/>
    </source>
</evidence>
<comment type="caution">
    <text evidence="3">The sequence shown here is derived from an EMBL/GenBank/DDBJ whole genome shotgun (WGS) entry which is preliminary data.</text>
</comment>
<comment type="similarity">
    <text evidence="1">Belongs to the short-chain dehydrogenases/reductases (SDR) family.</text>
</comment>
<proteinExistence type="inferred from homology"/>
<dbReference type="GO" id="GO:0016491">
    <property type="term" value="F:oxidoreductase activity"/>
    <property type="evidence" value="ECO:0007669"/>
    <property type="project" value="UniProtKB-KW"/>
</dbReference>